<evidence type="ECO:0000256" key="2">
    <source>
        <dbReference type="ARBA" id="ARBA00022630"/>
    </source>
</evidence>
<dbReference type="PANTHER" id="PTHR11748:SF114">
    <property type="entry name" value="ARYL-ALCOHOL OXIDASE VANILLYL-ALCOHOL OXIDASE (AFU_ORTHOLOGUE AFUA_3G09500)-RELATED"/>
    <property type="match status" value="1"/>
</dbReference>
<dbReference type="Gene3D" id="3.30.465.10">
    <property type="match status" value="1"/>
</dbReference>
<evidence type="ECO:0000256" key="3">
    <source>
        <dbReference type="ARBA" id="ARBA00022827"/>
    </source>
</evidence>
<dbReference type="InterPro" id="IPR016171">
    <property type="entry name" value="Vanillyl_alc_oxidase_C-sub2"/>
</dbReference>
<dbReference type="Gene3D" id="1.10.45.10">
    <property type="entry name" value="Vanillyl-alcohol Oxidase, Chain A, domain 4"/>
    <property type="match status" value="1"/>
</dbReference>
<dbReference type="InterPro" id="IPR036318">
    <property type="entry name" value="FAD-bd_PCMH-like_sf"/>
</dbReference>
<dbReference type="Gene3D" id="3.40.462.10">
    <property type="entry name" value="FAD-linked oxidases, C-terminal domain"/>
    <property type="match status" value="1"/>
</dbReference>
<dbReference type="SUPFAM" id="SSF56176">
    <property type="entry name" value="FAD-binding/transporter-associated domain-like"/>
    <property type="match status" value="1"/>
</dbReference>
<dbReference type="GO" id="GO:1903457">
    <property type="term" value="P:lactate catabolic process"/>
    <property type="evidence" value="ECO:0007669"/>
    <property type="project" value="TreeGrafter"/>
</dbReference>
<keyword evidence="2" id="KW-0285">Flavoprotein</keyword>
<dbReference type="EMBL" id="JAFJYH010000342">
    <property type="protein sequence ID" value="KAG4412952.1"/>
    <property type="molecule type" value="Genomic_DNA"/>
</dbReference>
<dbReference type="InterPro" id="IPR006094">
    <property type="entry name" value="Oxid_FAD_bind_N"/>
</dbReference>
<dbReference type="InterPro" id="IPR004113">
    <property type="entry name" value="FAD-bd_oxidored_4_C"/>
</dbReference>
<feature type="domain" description="FAD-binding PCMH-type" evidence="5">
    <location>
        <begin position="102"/>
        <end position="294"/>
    </location>
</feature>
<keyword evidence="7" id="KW-1185">Reference proteome</keyword>
<keyword evidence="4" id="KW-0560">Oxidoreductase</keyword>
<dbReference type="AlphaFoldDB" id="A0A8H7T5S7"/>
<comment type="caution">
    <text evidence="6">The sequence shown here is derived from an EMBL/GenBank/DDBJ whole genome shotgun (WGS) entry which is preliminary data.</text>
</comment>
<evidence type="ECO:0000313" key="6">
    <source>
        <dbReference type="EMBL" id="KAG4412952.1"/>
    </source>
</evidence>
<evidence type="ECO:0000313" key="7">
    <source>
        <dbReference type="Proteomes" id="UP000664132"/>
    </source>
</evidence>
<dbReference type="GO" id="GO:0005739">
    <property type="term" value="C:mitochondrion"/>
    <property type="evidence" value="ECO:0007669"/>
    <property type="project" value="TreeGrafter"/>
</dbReference>
<dbReference type="GO" id="GO:0008720">
    <property type="term" value="F:D-lactate dehydrogenase (NAD+) activity"/>
    <property type="evidence" value="ECO:0007669"/>
    <property type="project" value="TreeGrafter"/>
</dbReference>
<reference evidence="6" key="1">
    <citation type="submission" date="2021-02" db="EMBL/GenBank/DDBJ databases">
        <title>Genome sequence Cadophora malorum strain M34.</title>
        <authorList>
            <person name="Stefanovic E."/>
            <person name="Vu D."/>
            <person name="Scully C."/>
            <person name="Dijksterhuis J."/>
            <person name="Roader J."/>
            <person name="Houbraken J."/>
        </authorList>
    </citation>
    <scope>NUCLEOTIDE SEQUENCE</scope>
    <source>
        <strain evidence="6">M34</strain>
    </source>
</reference>
<organism evidence="6 7">
    <name type="scientific">Cadophora malorum</name>
    <dbReference type="NCBI Taxonomy" id="108018"/>
    <lineage>
        <taxon>Eukaryota</taxon>
        <taxon>Fungi</taxon>
        <taxon>Dikarya</taxon>
        <taxon>Ascomycota</taxon>
        <taxon>Pezizomycotina</taxon>
        <taxon>Leotiomycetes</taxon>
        <taxon>Helotiales</taxon>
        <taxon>Ploettnerulaceae</taxon>
        <taxon>Cadophora</taxon>
    </lineage>
</organism>
<dbReference type="PANTHER" id="PTHR11748">
    <property type="entry name" value="D-LACTATE DEHYDROGENASE"/>
    <property type="match status" value="1"/>
</dbReference>
<dbReference type="GO" id="GO:0071949">
    <property type="term" value="F:FAD binding"/>
    <property type="evidence" value="ECO:0007669"/>
    <property type="project" value="InterPro"/>
</dbReference>
<dbReference type="InterPro" id="IPR016169">
    <property type="entry name" value="FAD-bd_PCMH_sub2"/>
</dbReference>
<proteinExistence type="predicted"/>
<dbReference type="InterPro" id="IPR016166">
    <property type="entry name" value="FAD-bd_PCMH"/>
</dbReference>
<dbReference type="Pfam" id="PF01565">
    <property type="entry name" value="FAD_binding_4"/>
    <property type="match status" value="1"/>
</dbReference>
<comment type="cofactor">
    <cofactor evidence="1">
        <name>FAD</name>
        <dbReference type="ChEBI" id="CHEBI:57692"/>
    </cofactor>
</comment>
<name>A0A8H7T5S7_9HELO</name>
<gene>
    <name evidence="6" type="ORF">IFR04_013902</name>
</gene>
<dbReference type="PROSITE" id="PS51387">
    <property type="entry name" value="FAD_PCMH"/>
    <property type="match status" value="1"/>
</dbReference>
<keyword evidence="3" id="KW-0274">FAD</keyword>
<dbReference type="InterPro" id="IPR016164">
    <property type="entry name" value="FAD-linked_Oxase-like_C"/>
</dbReference>
<evidence type="ECO:0000256" key="4">
    <source>
        <dbReference type="ARBA" id="ARBA00023002"/>
    </source>
</evidence>
<dbReference type="Gene3D" id="3.30.43.10">
    <property type="entry name" value="Uridine Diphospho-n-acetylenolpyruvylglucosamine Reductase, domain 2"/>
    <property type="match status" value="1"/>
</dbReference>
<dbReference type="InterPro" id="IPR016167">
    <property type="entry name" value="FAD-bd_PCMH_sub1"/>
</dbReference>
<protein>
    <recommendedName>
        <fullName evidence="5">FAD-binding PCMH-type domain-containing protein</fullName>
    </recommendedName>
</protein>
<evidence type="ECO:0000259" key="5">
    <source>
        <dbReference type="PROSITE" id="PS51387"/>
    </source>
</evidence>
<dbReference type="SUPFAM" id="SSF55103">
    <property type="entry name" value="FAD-linked oxidases, C-terminal domain"/>
    <property type="match status" value="1"/>
</dbReference>
<dbReference type="OrthoDB" id="5332616at2759"/>
<dbReference type="GO" id="GO:0004458">
    <property type="term" value="F:D-lactate dehydrogenase (cytochrome) activity"/>
    <property type="evidence" value="ECO:0007669"/>
    <property type="project" value="TreeGrafter"/>
</dbReference>
<accession>A0A8H7T5S7</accession>
<dbReference type="Pfam" id="PF02913">
    <property type="entry name" value="FAD-oxidase_C"/>
    <property type="match status" value="1"/>
</dbReference>
<evidence type="ECO:0000256" key="1">
    <source>
        <dbReference type="ARBA" id="ARBA00001974"/>
    </source>
</evidence>
<dbReference type="InterPro" id="IPR016170">
    <property type="entry name" value="Cytok_DH_C_sf"/>
</dbReference>
<dbReference type="Proteomes" id="UP000664132">
    <property type="component" value="Unassembled WGS sequence"/>
</dbReference>
<sequence length="597" mass="66443">MSQSQIPSLNSLHSGVPERLAKEADAARTRLYSIRTLPESKPRGEPVRLPPNITQDGFDTAINALVKILGEKGVELNDKELKDGWYMEHPNTHDAYHVIDQEEMVCSALAYPCSTSEVQSIVKWANEYRIPLWPISMGRNIGYGGAAPRVPGSVVVDLGRNMNQVLRIDENNASCMVEPGVSYFKLYEEIQKRDLPLWIDTPDLGGGSVLGNAIDRGVGYTPYGDHFANHCGMEVVLPDGSLLRTGMGAIPGKDGADNPTWESFQHAYGPAIDGIFSQSNFGIVTKMGFWLMPETGHQSYMITFPREEDFEQIVDIIRPLALKRILGNIPQLRHAIQELAVTGKPRTNWYTGSGRFPRDVVREGVKALPVGDISWVFYGTQYGDAASIKSQLDIIKSEFSKIKGSRFMLPSELPADHYIHSRVNVCSGVPVLKELDWLNWKSNAAHLFFSPITPTDSKNARTIHNLIDNLHQKWGFDTFPTLCVAGREMHYIANIVYDRADEDEKRRARGLMREMIAAAAKEGFGEYRTHLLFADQVAETYGWGGGALRKFNETIKDALDPNGILAPGRNGIWPKSYRGKGWELVGEGALQSVKAKI</sequence>